<protein>
    <recommendedName>
        <fullName evidence="4">Holin</fullName>
    </recommendedName>
</protein>
<gene>
    <name evidence="2" type="ORF">HK18_00905</name>
</gene>
<reference evidence="3" key="1">
    <citation type="submission" date="2014-06" db="EMBL/GenBank/DDBJ databases">
        <authorList>
            <person name="Winans N.J."/>
            <person name="Newell P.D."/>
            <person name="Douglas A.E."/>
        </authorList>
    </citation>
    <scope>NUCLEOTIDE SEQUENCE [LARGE SCALE GENOMIC DNA]</scope>
    <source>
        <strain evidence="3">DmL_052</strain>
    </source>
</reference>
<dbReference type="AlphaFoldDB" id="A0A251ZTE2"/>
<evidence type="ECO:0000313" key="2">
    <source>
        <dbReference type="EMBL" id="OUI77940.1"/>
    </source>
</evidence>
<evidence type="ECO:0008006" key="4">
    <source>
        <dbReference type="Google" id="ProtNLM"/>
    </source>
</evidence>
<keyword evidence="1" id="KW-1133">Transmembrane helix</keyword>
<accession>A0A251ZTE2</accession>
<keyword evidence="1" id="KW-0812">Transmembrane</keyword>
<keyword evidence="1" id="KW-0472">Membrane</keyword>
<name>A0A251ZTE2_9PROT</name>
<organism evidence="2 3">
    <name type="scientific">Commensalibacter intestini</name>
    <dbReference type="NCBI Taxonomy" id="479936"/>
    <lineage>
        <taxon>Bacteria</taxon>
        <taxon>Pseudomonadati</taxon>
        <taxon>Pseudomonadota</taxon>
        <taxon>Alphaproteobacteria</taxon>
        <taxon>Acetobacterales</taxon>
        <taxon>Acetobacteraceae</taxon>
    </lineage>
</organism>
<dbReference type="EMBL" id="JOPB01000011">
    <property type="protein sequence ID" value="OUI77940.1"/>
    <property type="molecule type" value="Genomic_DNA"/>
</dbReference>
<feature type="transmembrane region" description="Helical" evidence="1">
    <location>
        <begin position="22"/>
        <end position="44"/>
    </location>
</feature>
<evidence type="ECO:0000256" key="1">
    <source>
        <dbReference type="SAM" id="Phobius"/>
    </source>
</evidence>
<comment type="caution">
    <text evidence="2">The sequence shown here is derived from an EMBL/GenBank/DDBJ whole genome shotgun (WGS) entry which is preliminary data.</text>
</comment>
<keyword evidence="3" id="KW-1185">Reference proteome</keyword>
<dbReference type="Proteomes" id="UP000194946">
    <property type="component" value="Unassembled WGS sequence"/>
</dbReference>
<evidence type="ECO:0000313" key="3">
    <source>
        <dbReference type="Proteomes" id="UP000194946"/>
    </source>
</evidence>
<dbReference type="RefSeq" id="WP_086632602.1">
    <property type="nucleotide sequence ID" value="NZ_JOPB01000011.1"/>
</dbReference>
<proteinExistence type="predicted"/>
<sequence length="83" mass="9456">MDSTDLLMQIFQYVLGVVPGDVAGNIISIATVIVTICTLIIRFWKEPQKENKLHKLWQIFHLLASFKKSDKVVKEKDNVDKVG</sequence>